<evidence type="ECO:0000313" key="14">
    <source>
        <dbReference type="Proteomes" id="UP000292003"/>
    </source>
</evidence>
<dbReference type="CDD" id="cd17369">
    <property type="entry name" value="MFS_ShiA_like"/>
    <property type="match status" value="1"/>
</dbReference>
<evidence type="ECO:0000256" key="2">
    <source>
        <dbReference type="ARBA" id="ARBA00008240"/>
    </source>
</evidence>
<protein>
    <recommendedName>
        <fullName evidence="10">Putative proline/betaine transporter</fullName>
    </recommendedName>
</protein>
<dbReference type="GO" id="GO:0016810">
    <property type="term" value="F:hydrolase activity, acting on carbon-nitrogen (but not peptide) bonds"/>
    <property type="evidence" value="ECO:0007669"/>
    <property type="project" value="InterPro"/>
</dbReference>
<feature type="domain" description="Major facilitator superfamily (MFS) profile" evidence="12">
    <location>
        <begin position="9"/>
        <end position="417"/>
    </location>
</feature>
<comment type="function">
    <text evidence="9">May be a proton symporter involved in the uptake of osmolytes such as proline and glycine betaine.</text>
</comment>
<gene>
    <name evidence="13" type="ORF">EWH70_14800</name>
</gene>
<dbReference type="EMBL" id="SFCC01000007">
    <property type="protein sequence ID" value="RZQ62965.1"/>
    <property type="molecule type" value="Genomic_DNA"/>
</dbReference>
<keyword evidence="7 11" id="KW-1133">Transmembrane helix</keyword>
<evidence type="ECO:0000256" key="8">
    <source>
        <dbReference type="ARBA" id="ARBA00023136"/>
    </source>
</evidence>
<dbReference type="InterPro" id="IPR020846">
    <property type="entry name" value="MFS_dom"/>
</dbReference>
<evidence type="ECO:0000256" key="4">
    <source>
        <dbReference type="ARBA" id="ARBA00022475"/>
    </source>
</evidence>
<evidence type="ECO:0000256" key="3">
    <source>
        <dbReference type="ARBA" id="ARBA00022448"/>
    </source>
</evidence>
<feature type="transmembrane region" description="Helical" evidence="11">
    <location>
        <begin position="148"/>
        <end position="171"/>
    </location>
</feature>
<feature type="transmembrane region" description="Helical" evidence="11">
    <location>
        <begin position="270"/>
        <end position="292"/>
    </location>
</feature>
<dbReference type="PANTHER" id="PTHR43045:SF1">
    <property type="entry name" value="SHIKIMATE TRANSPORTER"/>
    <property type="match status" value="1"/>
</dbReference>
<dbReference type="InterPro" id="IPR036259">
    <property type="entry name" value="MFS_trans_sf"/>
</dbReference>
<feature type="transmembrane region" description="Helical" evidence="11">
    <location>
        <begin position="326"/>
        <end position="353"/>
    </location>
</feature>
<dbReference type="InterPro" id="IPR011059">
    <property type="entry name" value="Metal-dep_hydrolase_composite"/>
</dbReference>
<dbReference type="InterPro" id="IPR013108">
    <property type="entry name" value="Amidohydro_3"/>
</dbReference>
<dbReference type="Gene3D" id="3.20.20.140">
    <property type="entry name" value="Metal-dependent hydrolases"/>
    <property type="match status" value="1"/>
</dbReference>
<dbReference type="SUPFAM" id="SSF51338">
    <property type="entry name" value="Composite domain of metallo-dependent hydrolases"/>
    <property type="match status" value="1"/>
</dbReference>
<feature type="transmembrane region" description="Helical" evidence="11">
    <location>
        <begin position="183"/>
        <end position="203"/>
    </location>
</feature>
<comment type="subcellular location">
    <subcellularLocation>
        <location evidence="1">Cell membrane</location>
        <topology evidence="1">Multi-pass membrane protein</topology>
    </subcellularLocation>
</comment>
<dbReference type="OrthoDB" id="9066401at2"/>
<feature type="transmembrane region" description="Helical" evidence="11">
    <location>
        <begin position="21"/>
        <end position="41"/>
    </location>
</feature>
<dbReference type="InterPro" id="IPR032466">
    <property type="entry name" value="Metal_Hydrolase"/>
</dbReference>
<dbReference type="GO" id="GO:0015293">
    <property type="term" value="F:symporter activity"/>
    <property type="evidence" value="ECO:0007669"/>
    <property type="project" value="UniProtKB-KW"/>
</dbReference>
<keyword evidence="6" id="KW-0769">Symport</keyword>
<dbReference type="Gene3D" id="2.30.40.10">
    <property type="entry name" value="Urease, subunit C, domain 1"/>
    <property type="match status" value="1"/>
</dbReference>
<evidence type="ECO:0000256" key="9">
    <source>
        <dbReference type="ARBA" id="ARBA00037295"/>
    </source>
</evidence>
<name>A0A4V2ELW3_9PSEU</name>
<evidence type="ECO:0000313" key="13">
    <source>
        <dbReference type="EMBL" id="RZQ62965.1"/>
    </source>
</evidence>
<dbReference type="InterPro" id="IPR033932">
    <property type="entry name" value="YtcJ-like"/>
</dbReference>
<keyword evidence="5 11" id="KW-0812">Transmembrane</keyword>
<evidence type="ECO:0000259" key="12">
    <source>
        <dbReference type="PROSITE" id="PS50850"/>
    </source>
</evidence>
<evidence type="ECO:0000256" key="6">
    <source>
        <dbReference type="ARBA" id="ARBA00022847"/>
    </source>
</evidence>
<sequence length="963" mass="101713">MTAPSARRAAAAAFIGTTIEWYDFYAYSTAASLVFGTLFFPPDTSPLVGLMASFATYAVGFLARPLGGLVFGHFGDRVGRRAALVTTLLIMGVATFAVGLLPTYATAGVVAPLLLVLLRFAQGLAVGGEWGGAVLMAVEHAPEKHKTFYGSFAQLGNPAGALLASGLFGLLSAQGEDALREGAWRIPFLLSAVLVIVGLVIRLKVEESPVFERVRESGPAELPVRAALRTSWRQILRGIGALPVAVGGYYIVTTFLLAYSTTDLKVSEQLVLTGLTVASFVELVATVGVAWLGDRLGSRRVVIAGLAGVAVLATPQFLVMDSGSTALIFTVLAVMRLVMAATYGPIAAILAQLFPARARYTSISLSYQVAGAVFGGFAPLACTALLAAFGSVAPVIVLLVVMCLVSIACLRGAPQVRDDVNEQELAPVTDVLITNARVLTMDAARPEAGAVLVRDGVVAALGDTATASAGAHRIDAHGATVLPGFVDPHNHLLSTAESLAAEDASYPTVSTVDELVDMVATAAARTPPGQWIRAFGMDDAKYPEGRPTRQRLDEATTEHPVIVYHVSGHQAVVNSAALSWRGIGSDVTDPAGGRFVRDAAGRLTGMVLDSAMQLLLPLAVEIGCHGPNFHTELPFEQLSAWLRDAGEAYLSAGLTTVADPQVSAREMRVYRAARAGGWLPVRTVAMPLSHQLDALTSAGLAGPFGDDWLSLGAMKFYSDGTLIGGTAAFSEPYGEHGEFTGSLYWAADQLTELVERAARAGWRVAIHTQGDVAMENSLRAIEAGARAYGDDFRPRVEHCGYPTRQHVRRFAGLGVIPVNQPNFLHDSGGDFLRRLGDRAHRLQPIREELDAGLRPVLSSDSFVSSFRPLHTVANAVLRRTREGDDIGGGQAMTVREALRAHTLDAAYALGMEDRIGSLTPGKLADVVVLDADVEAVAAEKLGDVGVAATLLGGRVVHERRPRA</sequence>
<dbReference type="AlphaFoldDB" id="A0A4V2ELW3"/>
<dbReference type="FunFam" id="1.20.1250.20:FF:000001">
    <property type="entry name" value="Dicarboxylate MFS transporter"/>
    <property type="match status" value="1"/>
</dbReference>
<dbReference type="InterPro" id="IPR011701">
    <property type="entry name" value="MFS"/>
</dbReference>
<accession>A0A4V2ELW3</accession>
<dbReference type="Gene3D" id="3.10.310.70">
    <property type="match status" value="1"/>
</dbReference>
<evidence type="ECO:0000256" key="1">
    <source>
        <dbReference type="ARBA" id="ARBA00004651"/>
    </source>
</evidence>
<comment type="similarity">
    <text evidence="2">Belongs to the major facilitator superfamily. Metabolite:H+ Symporter (MHS) family (TC 2.A.1.6) family.</text>
</comment>
<dbReference type="GO" id="GO:0005886">
    <property type="term" value="C:plasma membrane"/>
    <property type="evidence" value="ECO:0007669"/>
    <property type="project" value="UniProtKB-SubCell"/>
</dbReference>
<dbReference type="RefSeq" id="WP_130475969.1">
    <property type="nucleotide sequence ID" value="NZ_SFCC01000007.1"/>
</dbReference>
<feature type="transmembrane region" description="Helical" evidence="11">
    <location>
        <begin position="111"/>
        <end position="136"/>
    </location>
</feature>
<evidence type="ECO:0000256" key="5">
    <source>
        <dbReference type="ARBA" id="ARBA00022692"/>
    </source>
</evidence>
<dbReference type="CDD" id="cd01300">
    <property type="entry name" value="YtcJ_like"/>
    <property type="match status" value="1"/>
</dbReference>
<keyword evidence="14" id="KW-1185">Reference proteome</keyword>
<dbReference type="PROSITE" id="PS50850">
    <property type="entry name" value="MFS"/>
    <property type="match status" value="1"/>
</dbReference>
<dbReference type="SUPFAM" id="SSF103473">
    <property type="entry name" value="MFS general substrate transporter"/>
    <property type="match status" value="1"/>
</dbReference>
<dbReference type="Gene3D" id="1.20.1250.20">
    <property type="entry name" value="MFS general substrate transporter like domains"/>
    <property type="match status" value="2"/>
</dbReference>
<feature type="transmembrane region" description="Helical" evidence="11">
    <location>
        <begin position="47"/>
        <end position="71"/>
    </location>
</feature>
<feature type="transmembrane region" description="Helical" evidence="11">
    <location>
        <begin position="83"/>
        <end position="105"/>
    </location>
</feature>
<comment type="caution">
    <text evidence="13">The sequence shown here is derived from an EMBL/GenBank/DDBJ whole genome shotgun (WGS) entry which is preliminary data.</text>
</comment>
<reference evidence="13 14" key="1">
    <citation type="submission" date="2019-02" db="EMBL/GenBank/DDBJ databases">
        <title>Draft genome sequence of Amycolatopsis sp. 8-3EHSu isolated from roots of Suaeda maritima.</title>
        <authorList>
            <person name="Duangmal K."/>
            <person name="Chantavorakit T."/>
        </authorList>
    </citation>
    <scope>NUCLEOTIDE SEQUENCE [LARGE SCALE GENOMIC DNA]</scope>
    <source>
        <strain evidence="13 14">8-3EHSu</strain>
    </source>
</reference>
<evidence type="ECO:0000256" key="7">
    <source>
        <dbReference type="ARBA" id="ARBA00022989"/>
    </source>
</evidence>
<evidence type="ECO:0000256" key="11">
    <source>
        <dbReference type="SAM" id="Phobius"/>
    </source>
</evidence>
<organism evidence="13 14">
    <name type="scientific">Amycolatopsis suaedae</name>
    <dbReference type="NCBI Taxonomy" id="2510978"/>
    <lineage>
        <taxon>Bacteria</taxon>
        <taxon>Bacillati</taxon>
        <taxon>Actinomycetota</taxon>
        <taxon>Actinomycetes</taxon>
        <taxon>Pseudonocardiales</taxon>
        <taxon>Pseudonocardiaceae</taxon>
        <taxon>Amycolatopsis</taxon>
    </lineage>
</organism>
<dbReference type="PANTHER" id="PTHR43045">
    <property type="entry name" value="SHIKIMATE TRANSPORTER"/>
    <property type="match status" value="1"/>
</dbReference>
<proteinExistence type="inferred from homology"/>
<dbReference type="Pfam" id="PF07690">
    <property type="entry name" value="MFS_1"/>
    <property type="match status" value="1"/>
</dbReference>
<dbReference type="Proteomes" id="UP000292003">
    <property type="component" value="Unassembled WGS sequence"/>
</dbReference>
<dbReference type="Pfam" id="PF07969">
    <property type="entry name" value="Amidohydro_3"/>
    <property type="match status" value="1"/>
</dbReference>
<feature type="transmembrane region" description="Helical" evidence="11">
    <location>
        <begin position="301"/>
        <end position="320"/>
    </location>
</feature>
<feature type="transmembrane region" description="Helical" evidence="11">
    <location>
        <begin position="365"/>
        <end position="389"/>
    </location>
</feature>
<keyword evidence="4" id="KW-1003">Cell membrane</keyword>
<evidence type="ECO:0000256" key="10">
    <source>
        <dbReference type="ARBA" id="ARBA00039918"/>
    </source>
</evidence>
<feature type="transmembrane region" description="Helical" evidence="11">
    <location>
        <begin position="235"/>
        <end position="258"/>
    </location>
</feature>
<dbReference type="SUPFAM" id="SSF51556">
    <property type="entry name" value="Metallo-dependent hydrolases"/>
    <property type="match status" value="1"/>
</dbReference>
<keyword evidence="3" id="KW-0813">Transport</keyword>
<keyword evidence="8 11" id="KW-0472">Membrane</keyword>